<dbReference type="PANTHER" id="PTHR43673:SF2">
    <property type="entry name" value="NITROREDUCTASE"/>
    <property type="match status" value="1"/>
</dbReference>
<protein>
    <submittedName>
        <fullName evidence="7">Nitroreductase family protein</fullName>
    </submittedName>
</protein>
<dbReference type="InterPro" id="IPR000415">
    <property type="entry name" value="Nitroreductase-like"/>
</dbReference>
<dbReference type="Gene3D" id="3.40.109.10">
    <property type="entry name" value="NADH Oxidase"/>
    <property type="match status" value="1"/>
</dbReference>
<dbReference type="EMBL" id="ASHL01000003">
    <property type="protein sequence ID" value="EPD13432.1"/>
    <property type="molecule type" value="Genomic_DNA"/>
</dbReference>
<keyword evidence="3" id="KW-0285">Flavoprotein</keyword>
<comment type="cofactor">
    <cofactor evidence="1">
        <name>FMN</name>
        <dbReference type="ChEBI" id="CHEBI:58210"/>
    </cofactor>
</comment>
<dbReference type="GO" id="GO:0016491">
    <property type="term" value="F:oxidoreductase activity"/>
    <property type="evidence" value="ECO:0007669"/>
    <property type="project" value="UniProtKB-KW"/>
</dbReference>
<dbReference type="Pfam" id="PF00881">
    <property type="entry name" value="Nitroreductase"/>
    <property type="match status" value="1"/>
</dbReference>
<name>A0AB33Z3D6_9GAMM</name>
<dbReference type="SUPFAM" id="SSF55469">
    <property type="entry name" value="FMN-dependent nitroreductase-like"/>
    <property type="match status" value="1"/>
</dbReference>
<keyword evidence="4" id="KW-0288">FMN</keyword>
<dbReference type="Proteomes" id="UP000015462">
    <property type="component" value="Unassembled WGS sequence"/>
</dbReference>
<evidence type="ECO:0000256" key="4">
    <source>
        <dbReference type="ARBA" id="ARBA00022643"/>
    </source>
</evidence>
<dbReference type="InterPro" id="IPR029479">
    <property type="entry name" value="Nitroreductase"/>
</dbReference>
<dbReference type="AlphaFoldDB" id="A0AB33Z3D6"/>
<dbReference type="PANTHER" id="PTHR43673">
    <property type="entry name" value="NAD(P)H NITROREDUCTASE YDGI-RELATED"/>
    <property type="match status" value="1"/>
</dbReference>
<reference evidence="7 8" key="1">
    <citation type="journal article" date="2013" name="Genome Announc.">
        <title>Genome Sequence of the Pyrene- and Fluoranthene-Degrading Bacterium Cycloclasticus sp. Strain PY97M.</title>
        <authorList>
            <person name="Cui Z."/>
            <person name="Xu G."/>
            <person name="Li Q."/>
            <person name="Gao W."/>
            <person name="Zheng L."/>
        </authorList>
    </citation>
    <scope>NUCLEOTIDE SEQUENCE [LARGE SCALE GENOMIC DNA]</scope>
    <source>
        <strain evidence="7 8">PY97M</strain>
    </source>
</reference>
<organism evidence="7 8">
    <name type="scientific">Cycloclasticus pugetii</name>
    <dbReference type="NCBI Taxonomy" id="34068"/>
    <lineage>
        <taxon>Bacteria</taxon>
        <taxon>Pseudomonadati</taxon>
        <taxon>Pseudomonadota</taxon>
        <taxon>Gammaproteobacteria</taxon>
        <taxon>Thiotrichales</taxon>
        <taxon>Piscirickettsiaceae</taxon>
        <taxon>Cycloclasticus</taxon>
    </lineage>
</organism>
<proteinExistence type="inferred from homology"/>
<feature type="domain" description="Nitroreductase" evidence="6">
    <location>
        <begin position="7"/>
        <end position="196"/>
    </location>
</feature>
<evidence type="ECO:0000313" key="7">
    <source>
        <dbReference type="EMBL" id="EPD13432.1"/>
    </source>
</evidence>
<dbReference type="RefSeq" id="WP_016390215.1">
    <property type="nucleotide sequence ID" value="NZ_KE646806.1"/>
</dbReference>
<comment type="caution">
    <text evidence="7">The sequence shown here is derived from an EMBL/GenBank/DDBJ whole genome shotgun (WGS) entry which is preliminary data.</text>
</comment>
<sequence>MDIKEAIKGRISVRAFQDKPVAKEVIYDVLDTARWAPSGTNTQPWKVVVAQGKTKQTTSDALLNAAKNGVKANPDYQYYPKEWVEPFKGRRFQCGMDLYQALDIGREDKEKRTEAALANYRFFDAPVSIFFFIDKIMAQGSWFDMGMFVQSVMLALRGHGLGSCPQASTSDYPDLVRESLNVSDQYSFICSLSVGYPDNDKAVNQYRTQREDVDSFTTWAD</sequence>
<evidence type="ECO:0000256" key="3">
    <source>
        <dbReference type="ARBA" id="ARBA00022630"/>
    </source>
</evidence>
<gene>
    <name evidence="7" type="ORF">L196_05251</name>
</gene>
<evidence type="ECO:0000259" key="6">
    <source>
        <dbReference type="Pfam" id="PF00881"/>
    </source>
</evidence>
<keyword evidence="5" id="KW-0560">Oxidoreductase</keyword>
<keyword evidence="8" id="KW-1185">Reference proteome</keyword>
<evidence type="ECO:0000256" key="2">
    <source>
        <dbReference type="ARBA" id="ARBA00007118"/>
    </source>
</evidence>
<evidence type="ECO:0000256" key="1">
    <source>
        <dbReference type="ARBA" id="ARBA00001917"/>
    </source>
</evidence>
<dbReference type="CDD" id="cd02136">
    <property type="entry name" value="PnbA_NfnB-like"/>
    <property type="match status" value="1"/>
</dbReference>
<comment type="similarity">
    <text evidence="2">Belongs to the nitroreductase family.</text>
</comment>
<evidence type="ECO:0000313" key="8">
    <source>
        <dbReference type="Proteomes" id="UP000015462"/>
    </source>
</evidence>
<evidence type="ECO:0000256" key="5">
    <source>
        <dbReference type="ARBA" id="ARBA00023002"/>
    </source>
</evidence>
<accession>A0AB33Z3D6</accession>